<evidence type="ECO:0000313" key="3">
    <source>
        <dbReference type="Proteomes" id="UP000609874"/>
    </source>
</evidence>
<evidence type="ECO:0000256" key="1">
    <source>
        <dbReference type="SAM" id="Phobius"/>
    </source>
</evidence>
<evidence type="ECO:0008006" key="4">
    <source>
        <dbReference type="Google" id="ProtNLM"/>
    </source>
</evidence>
<protein>
    <recommendedName>
        <fullName evidence="4">DUF3093 domain-containing protein</fullName>
    </recommendedName>
</protein>
<accession>A0ABR8US66</accession>
<dbReference type="RefSeq" id="WP_191807557.1">
    <property type="nucleotide sequence ID" value="NZ_JACSQD010000003.1"/>
</dbReference>
<dbReference type="Proteomes" id="UP000609874">
    <property type="component" value="Unassembled WGS sequence"/>
</dbReference>
<keyword evidence="3" id="KW-1185">Reference proteome</keyword>
<keyword evidence="1" id="KW-0812">Transmembrane</keyword>
<organism evidence="2 3">
    <name type="scientific">Arthrobacter gallicola</name>
    <dbReference type="NCBI Taxonomy" id="2762225"/>
    <lineage>
        <taxon>Bacteria</taxon>
        <taxon>Bacillati</taxon>
        <taxon>Actinomycetota</taxon>
        <taxon>Actinomycetes</taxon>
        <taxon>Micrococcales</taxon>
        <taxon>Micrococcaceae</taxon>
        <taxon>Arthrobacter</taxon>
    </lineage>
</organism>
<feature type="transmembrane region" description="Helical" evidence="1">
    <location>
        <begin position="42"/>
        <end position="60"/>
    </location>
</feature>
<keyword evidence="1" id="KW-0472">Membrane</keyword>
<gene>
    <name evidence="2" type="ORF">H9639_07935</name>
</gene>
<keyword evidence="1" id="KW-1133">Transmembrane helix</keyword>
<dbReference type="EMBL" id="JACSQD010000003">
    <property type="protein sequence ID" value="MBD7995222.1"/>
    <property type="molecule type" value="Genomic_DNA"/>
</dbReference>
<sequence>MTTEIRRPSPRGKWEKALDSSPFWLLPIALIAGNSLREMLGFWLSLLVSLGIVVGGTFLCRKPAEAARSRRLEQDAQAGVIECAIRYPGALPGSLRGIWSAGFAEINGRTIKFQSVFDIANQRKGSTVVFGDLRPLGERPLSDKKTLAVRGADRVIGVWTDKGEIELAAPGESLKAVDRHLRHGDGTGS</sequence>
<name>A0ABR8US66_9MICC</name>
<evidence type="ECO:0000313" key="2">
    <source>
        <dbReference type="EMBL" id="MBD7995222.1"/>
    </source>
</evidence>
<comment type="caution">
    <text evidence="2">The sequence shown here is derived from an EMBL/GenBank/DDBJ whole genome shotgun (WGS) entry which is preliminary data.</text>
</comment>
<reference evidence="2 3" key="1">
    <citation type="submission" date="2020-08" db="EMBL/GenBank/DDBJ databases">
        <title>A Genomic Blueprint of the Chicken Gut Microbiome.</title>
        <authorList>
            <person name="Gilroy R."/>
            <person name="Ravi A."/>
            <person name="Getino M."/>
            <person name="Pursley I."/>
            <person name="Horton D.L."/>
            <person name="Alikhan N.-F."/>
            <person name="Baker D."/>
            <person name="Gharbi K."/>
            <person name="Hall N."/>
            <person name="Watson M."/>
            <person name="Adriaenssens E.M."/>
            <person name="Foster-Nyarko E."/>
            <person name="Jarju S."/>
            <person name="Secka A."/>
            <person name="Antonio M."/>
            <person name="Oren A."/>
            <person name="Chaudhuri R."/>
            <person name="La Ragione R.M."/>
            <person name="Hildebrand F."/>
            <person name="Pallen M.J."/>
        </authorList>
    </citation>
    <scope>NUCLEOTIDE SEQUENCE [LARGE SCALE GENOMIC DNA]</scope>
    <source>
        <strain evidence="2 3">Sa2CUA1</strain>
    </source>
</reference>
<proteinExistence type="predicted"/>